<keyword evidence="9" id="KW-1185">Reference proteome</keyword>
<dbReference type="OMA" id="YHADGFE"/>
<dbReference type="Pfam" id="PF00028">
    <property type="entry name" value="Cadherin"/>
    <property type="match status" value="1"/>
</dbReference>
<dbReference type="OrthoDB" id="6379298at2759"/>
<feature type="domain" description="Cadherin" evidence="8">
    <location>
        <begin position="884"/>
        <end position="1002"/>
    </location>
</feature>
<keyword evidence="2" id="KW-0677">Repeat</keyword>
<proteinExistence type="predicted"/>
<evidence type="ECO:0000256" key="7">
    <source>
        <dbReference type="SAM" id="SignalP"/>
    </source>
</evidence>
<feature type="domain" description="Cadherin" evidence="8">
    <location>
        <begin position="1153"/>
        <end position="1246"/>
    </location>
</feature>
<name>A0A8B8IPU6_VANTA</name>
<dbReference type="GO" id="GO:0007156">
    <property type="term" value="P:homophilic cell adhesion via plasma membrane adhesion molecules"/>
    <property type="evidence" value="ECO:0007669"/>
    <property type="project" value="InterPro"/>
</dbReference>
<dbReference type="PRINTS" id="PR00205">
    <property type="entry name" value="CADHERIN"/>
</dbReference>
<dbReference type="PROSITE" id="PS00232">
    <property type="entry name" value="CADHERIN_1"/>
    <property type="match status" value="2"/>
</dbReference>
<feature type="domain" description="Cadherin" evidence="8">
    <location>
        <begin position="760"/>
        <end position="881"/>
    </location>
</feature>
<dbReference type="RefSeq" id="XP_026498507.2">
    <property type="nucleotide sequence ID" value="XM_026642722.2"/>
</dbReference>
<feature type="domain" description="Cadherin" evidence="8">
    <location>
        <begin position="627"/>
        <end position="757"/>
    </location>
</feature>
<dbReference type="InterPro" id="IPR039808">
    <property type="entry name" value="Cadherin"/>
</dbReference>
<keyword evidence="3 5" id="KW-0106">Calcium</keyword>
<dbReference type="GO" id="GO:0016477">
    <property type="term" value="P:cell migration"/>
    <property type="evidence" value="ECO:0007669"/>
    <property type="project" value="TreeGrafter"/>
</dbReference>
<dbReference type="PROSITE" id="PS50268">
    <property type="entry name" value="CADHERIN_2"/>
    <property type="match status" value="10"/>
</dbReference>
<evidence type="ECO:0000313" key="9">
    <source>
        <dbReference type="Proteomes" id="UP001652626"/>
    </source>
</evidence>
<dbReference type="Proteomes" id="UP001652626">
    <property type="component" value="Chromosome 12"/>
</dbReference>
<feature type="domain" description="Cadherin" evidence="8">
    <location>
        <begin position="515"/>
        <end position="619"/>
    </location>
</feature>
<dbReference type="InterPro" id="IPR015919">
    <property type="entry name" value="Cadherin-like_sf"/>
</dbReference>
<dbReference type="GeneID" id="113402461"/>
<feature type="signal peptide" evidence="7">
    <location>
        <begin position="1"/>
        <end position="22"/>
    </location>
</feature>
<evidence type="ECO:0000256" key="6">
    <source>
        <dbReference type="SAM" id="Phobius"/>
    </source>
</evidence>
<evidence type="ECO:0000256" key="4">
    <source>
        <dbReference type="ARBA" id="ARBA00023136"/>
    </source>
</evidence>
<dbReference type="Gene3D" id="2.60.40.60">
    <property type="entry name" value="Cadherins"/>
    <property type="match status" value="11"/>
</dbReference>
<keyword evidence="4 6" id="KW-0472">Membrane</keyword>
<feature type="domain" description="Cadherin" evidence="8">
    <location>
        <begin position="396"/>
        <end position="514"/>
    </location>
</feature>
<keyword evidence="6" id="KW-0812">Transmembrane</keyword>
<feature type="domain" description="Cadherin" evidence="8">
    <location>
        <begin position="196"/>
        <end position="286"/>
    </location>
</feature>
<evidence type="ECO:0000259" key="8">
    <source>
        <dbReference type="PROSITE" id="PS50268"/>
    </source>
</evidence>
<evidence type="ECO:0000256" key="3">
    <source>
        <dbReference type="ARBA" id="ARBA00022837"/>
    </source>
</evidence>
<keyword evidence="7" id="KW-0732">Signal</keyword>
<dbReference type="SUPFAM" id="SSF49313">
    <property type="entry name" value="Cadherin-like"/>
    <property type="match status" value="10"/>
</dbReference>
<dbReference type="CDD" id="cd11304">
    <property type="entry name" value="Cadherin_repeat"/>
    <property type="match status" value="10"/>
</dbReference>
<evidence type="ECO:0000256" key="5">
    <source>
        <dbReference type="PROSITE-ProRule" id="PRU00043"/>
    </source>
</evidence>
<dbReference type="GO" id="GO:0045296">
    <property type="term" value="F:cadherin binding"/>
    <property type="evidence" value="ECO:0007669"/>
    <property type="project" value="TreeGrafter"/>
</dbReference>
<gene>
    <name evidence="10" type="primary">LOC113402461</name>
</gene>
<keyword evidence="6" id="KW-1133">Transmembrane helix</keyword>
<feature type="transmembrane region" description="Helical" evidence="6">
    <location>
        <begin position="1576"/>
        <end position="1601"/>
    </location>
</feature>
<organism evidence="9 10">
    <name type="scientific">Vanessa tameamea</name>
    <name type="common">Kamehameha butterfly</name>
    <dbReference type="NCBI Taxonomy" id="334116"/>
    <lineage>
        <taxon>Eukaryota</taxon>
        <taxon>Metazoa</taxon>
        <taxon>Ecdysozoa</taxon>
        <taxon>Arthropoda</taxon>
        <taxon>Hexapoda</taxon>
        <taxon>Insecta</taxon>
        <taxon>Pterygota</taxon>
        <taxon>Neoptera</taxon>
        <taxon>Endopterygota</taxon>
        <taxon>Lepidoptera</taxon>
        <taxon>Glossata</taxon>
        <taxon>Ditrysia</taxon>
        <taxon>Papilionoidea</taxon>
        <taxon>Nymphalidae</taxon>
        <taxon>Nymphalinae</taxon>
        <taxon>Vanessa</taxon>
    </lineage>
</organism>
<sequence>MGELLSHFIILFFFGLPLVITADRCAYMTNIPREPKPDNLPDINFEGQPWSERPFIPAPERDDVCMSEYFPESSTQIIYMDEEIIGDVAIAKLNYYGTAIPVINRPLLAGSFNMLGPILRRENNEWLLYITERQDYETPDMQVYMFRIQIEGETVVGTISLQIVNIDDNPPIIHILDSCVIPELGEPRLTNCIYEVTDEDGEISTSAMTFEIDSDRNDDQIFYIRGETIPNQLKRMTMTLGLNQPLDFETNALHIFRVTAFDSLPNTHTVTVMIRVQNIEHRPPRWLEIFAVQQLNEKTAENFTVRAIDGDTGIDKPIYYRLEADKDDEKYFDIKTIEGGRDGGIFQVFPIDRDTLERELFRLSLVAYKHDNESFATANNVVIIIDDVNDQYPEPLYKNYTVNIDEETPQTLYFDQEFGFHDRDLGQNAQYKVHLESVYPPGAAAAFFIQPEVGYQRQTFIMGTSNHSMLDYEIPEFQHIQIKVVATDMDKPEFVGVATVFINLVNWNDELPIFENSIETVKFKETEGEGFFVAGVQAHDRDIGDKVVHSIMGTAQNILRINEDTGDIYVATDEAFDYHRQNELLVQVRAEDTLGEPFNIATSQLVIQLEDVNNTPPTLRLPRGTPQVEENVPQGFPITQESQNITATDPDTTADLRFEIIWDTSYATKQGRETDTSHFYGCVEIETVYPNPDERGVAVGRLYVKEIRPNVTIDYEEFEVLYLSVRVVDNKTEIGQNYDELTYTITIVDMNDNAPQWVSGSLTQELRVRENSATNTIIGTVQATDIDGPLYNQVRYTIRPKEGTPDELMKIDFRSGQIEVDLDGAIDADTPPRYNLYYTVIASDKCSEEDENDCPPDIAYWETEGNITIQIIDTNNKNPMARTDMFNTTVSLYENAKSGDEVVVIKSEDLDRDEMYNTVSYQINYAVNQRLRDFFAVDLESGRVYVDLTTDENLDRDGDEPTHRIFLTLIDNFYSKGDGNRNQNTTYIEVILLDINDNAPELPSRDQLFWSISENFKKGEKLSPYIHARDRDEPNSNNSRVRYEIRDLAITNRDIIITDLFEIVHIFQSGNFYNVSAELETTMDLRGYWGTYDIEIRAIDHGDPPLHSEEKYELIVRPYNFHSPVFVFPKDGTSVRLARERAVSNGLLVLVTGEFMDRIQATDEDGLHAGRLSFEITGDDAASQYFQIVSDGENQGTLILRELFTESVREFQIRIRATDGGTEPGPLFTEAVLSVVFVPTQGEPTFQTNSVTVAFVEKEVGLTEENELPLAGDPKNYLCNDDCHDIFYRIISGNDEGYFALDSVKNILSLNKELDRSESETHVLQVAAANSKEGTTPVGSSILTVTVTVREANPRPYFVRKLYTAGISTLDTINRELLTVQATHSDGLPIVYTLNLTSMVTDPSLSNVRESAFTLHNTTGVLTLSIQPTASMHGMFEFDIVATDPLEAHDTAAVKIYLISSLNRVFFTFVNTLQLVESHRDFIGQTFSTGFQMTCNIDQVLPATDNAGVVRDDLVEVRAHFIRDDVPVPTDVIEDIRSDTQLLRAIQTTLNTELLVLRDFVTGASPDVLETSTALYATYALAALSALLGLLCLVLLAAYIIRTRALNRRLQALSMTKYGSQESGLNRLALAAPGTNKHATEGSNPIWNEAIKAPDFDAVSEQSDDSDLIGIENLPQFRSDYFPPADSNSIQEMSNDNLDPPLAAHNNNFGFNPTPFNPEFANRPFRHK</sequence>
<dbReference type="GO" id="GO:0005509">
    <property type="term" value="F:calcium ion binding"/>
    <property type="evidence" value="ECO:0007669"/>
    <property type="project" value="UniProtKB-UniRule"/>
</dbReference>
<protein>
    <submittedName>
        <fullName evidence="10">Protein dachsous-like</fullName>
    </submittedName>
</protein>
<feature type="domain" description="Cadherin" evidence="8">
    <location>
        <begin position="1011"/>
        <end position="1126"/>
    </location>
</feature>
<dbReference type="SMART" id="SM00112">
    <property type="entry name" value="CA"/>
    <property type="match status" value="10"/>
</dbReference>
<dbReference type="PANTHER" id="PTHR24027">
    <property type="entry name" value="CADHERIN-23"/>
    <property type="match status" value="1"/>
</dbReference>
<dbReference type="PANTHER" id="PTHR24027:SF438">
    <property type="entry name" value="CADHERIN 23"/>
    <property type="match status" value="1"/>
</dbReference>
<feature type="chain" id="PRO_5046608245" evidence="7">
    <location>
        <begin position="23"/>
        <end position="1728"/>
    </location>
</feature>
<feature type="domain" description="Cadherin" evidence="8">
    <location>
        <begin position="1271"/>
        <end position="1358"/>
    </location>
</feature>
<dbReference type="GO" id="GO:0008013">
    <property type="term" value="F:beta-catenin binding"/>
    <property type="evidence" value="ECO:0007669"/>
    <property type="project" value="TreeGrafter"/>
</dbReference>
<dbReference type="InterPro" id="IPR002126">
    <property type="entry name" value="Cadherin-like_dom"/>
</dbReference>
<evidence type="ECO:0000256" key="1">
    <source>
        <dbReference type="ARBA" id="ARBA00004370"/>
    </source>
</evidence>
<dbReference type="GO" id="GO:0016342">
    <property type="term" value="C:catenin complex"/>
    <property type="evidence" value="ECO:0007669"/>
    <property type="project" value="TreeGrafter"/>
</dbReference>
<comment type="subcellular location">
    <subcellularLocation>
        <location evidence="1">Membrane</location>
    </subcellularLocation>
</comment>
<reference evidence="10" key="1">
    <citation type="submission" date="2025-08" db="UniProtKB">
        <authorList>
            <consortium name="RefSeq"/>
        </authorList>
    </citation>
    <scope>IDENTIFICATION</scope>
    <source>
        <tissue evidence="10">Whole body</tissue>
    </source>
</reference>
<evidence type="ECO:0000256" key="2">
    <source>
        <dbReference type="ARBA" id="ARBA00022737"/>
    </source>
</evidence>
<feature type="domain" description="Cadherin" evidence="8">
    <location>
        <begin position="304"/>
        <end position="397"/>
    </location>
</feature>
<dbReference type="InterPro" id="IPR020894">
    <property type="entry name" value="Cadherin_CS"/>
</dbReference>
<evidence type="ECO:0000313" key="10">
    <source>
        <dbReference type="RefSeq" id="XP_026498507.2"/>
    </source>
</evidence>
<accession>A0A8B8IPU6</accession>